<evidence type="ECO:0000313" key="10">
    <source>
        <dbReference type="EMBL" id="CAF0919390.1"/>
    </source>
</evidence>
<dbReference type="PANTHER" id="PTHR12929:SF10">
    <property type="entry name" value="RIBOFLAVIN TRANSPORTER"/>
    <property type="match status" value="1"/>
</dbReference>
<dbReference type="EMBL" id="CAJNOK010003913">
    <property type="protein sequence ID" value="CAF0919390.1"/>
    <property type="molecule type" value="Genomic_DNA"/>
</dbReference>
<name>A0A8S2HZK0_9BILA</name>
<keyword evidence="7 9" id="KW-1133">Transmembrane helix</keyword>
<evidence type="ECO:0000256" key="6">
    <source>
        <dbReference type="ARBA" id="ARBA00022692"/>
    </source>
</evidence>
<keyword evidence="5 9" id="KW-1003">Cell membrane</keyword>
<evidence type="ECO:0000256" key="4">
    <source>
        <dbReference type="ARBA" id="ARBA00022448"/>
    </source>
</evidence>
<proteinExistence type="inferred from homology"/>
<comment type="catalytic activity">
    <reaction evidence="1 9">
        <text>riboflavin(in) = riboflavin(out)</text>
        <dbReference type="Rhea" id="RHEA:35015"/>
        <dbReference type="ChEBI" id="CHEBI:57986"/>
    </reaction>
</comment>
<evidence type="ECO:0000256" key="1">
    <source>
        <dbReference type="ARBA" id="ARBA00000215"/>
    </source>
</evidence>
<feature type="non-terminal residue" evidence="11">
    <location>
        <position position="1"/>
    </location>
</feature>
<dbReference type="Proteomes" id="UP000677228">
    <property type="component" value="Unassembled WGS sequence"/>
</dbReference>
<reference evidence="11" key="1">
    <citation type="submission" date="2021-02" db="EMBL/GenBank/DDBJ databases">
        <authorList>
            <person name="Nowell W R."/>
        </authorList>
    </citation>
    <scope>NUCLEOTIDE SEQUENCE</scope>
</reference>
<protein>
    <recommendedName>
        <fullName evidence="9">Riboflavin transporter</fullName>
    </recommendedName>
</protein>
<dbReference type="EMBL" id="CAJOBA010003914">
    <property type="protein sequence ID" value="CAF3697095.1"/>
    <property type="molecule type" value="Genomic_DNA"/>
</dbReference>
<keyword evidence="4 9" id="KW-0813">Transport</keyword>
<dbReference type="GO" id="GO:0005886">
    <property type="term" value="C:plasma membrane"/>
    <property type="evidence" value="ECO:0007669"/>
    <property type="project" value="UniProtKB-SubCell"/>
</dbReference>
<dbReference type="AlphaFoldDB" id="A0A8S2HZK0"/>
<organism evidence="11 12">
    <name type="scientific">Didymodactylos carnosus</name>
    <dbReference type="NCBI Taxonomy" id="1234261"/>
    <lineage>
        <taxon>Eukaryota</taxon>
        <taxon>Metazoa</taxon>
        <taxon>Spiralia</taxon>
        <taxon>Gnathifera</taxon>
        <taxon>Rotifera</taxon>
        <taxon>Eurotatoria</taxon>
        <taxon>Bdelloidea</taxon>
        <taxon>Philodinida</taxon>
        <taxon>Philodinidae</taxon>
        <taxon>Didymodactylos</taxon>
    </lineage>
</organism>
<comment type="similarity">
    <text evidence="3 9">Belongs to the riboflavin transporter family.</text>
</comment>
<comment type="caution">
    <text evidence="9">Lacks conserved residue(s) required for the propagation of feature annotation.</text>
</comment>
<gene>
    <name evidence="10" type="ORF">OVA965_LOCUS10539</name>
    <name evidence="11" type="ORF">TMI583_LOCUS10535</name>
</gene>
<keyword evidence="6 9" id="KW-0812">Transmembrane</keyword>
<dbReference type="InterPro" id="IPR009357">
    <property type="entry name" value="Riboflavin_transptr"/>
</dbReference>
<comment type="function">
    <text evidence="9">Plasma membrane transporter mediating the uptake by cells of the water soluble vitamin B2/riboflavin that plays a key role in biochemical oxidation-reduction reactions of the carbohydrate, lipid, and amino acid metabolism.</text>
</comment>
<evidence type="ECO:0000256" key="3">
    <source>
        <dbReference type="ARBA" id="ARBA00006366"/>
    </source>
</evidence>
<sequence>MGVLWASRVTYLLILILNLSTWIDLLGIWAELPLIIAHLPEDSSSSLIYFDYMKRFRPKYLNAMFFGESLTCFIPTLIAFAQ</sequence>
<feature type="transmembrane region" description="Helical" evidence="9">
    <location>
        <begin position="12"/>
        <end position="39"/>
    </location>
</feature>
<evidence type="ECO:0000256" key="2">
    <source>
        <dbReference type="ARBA" id="ARBA00004651"/>
    </source>
</evidence>
<dbReference type="PANTHER" id="PTHR12929">
    <property type="entry name" value="SOLUTE CARRIER FAMILY 52"/>
    <property type="match status" value="1"/>
</dbReference>
<comment type="caution">
    <text evidence="11">The sequence shown here is derived from an EMBL/GenBank/DDBJ whole genome shotgun (WGS) entry which is preliminary data.</text>
</comment>
<evidence type="ECO:0000256" key="9">
    <source>
        <dbReference type="RuleBase" id="RU368035"/>
    </source>
</evidence>
<evidence type="ECO:0000256" key="8">
    <source>
        <dbReference type="ARBA" id="ARBA00023136"/>
    </source>
</evidence>
<dbReference type="GO" id="GO:0032217">
    <property type="term" value="F:riboflavin transmembrane transporter activity"/>
    <property type="evidence" value="ECO:0007669"/>
    <property type="project" value="UniProtKB-UniRule"/>
</dbReference>
<keyword evidence="8 9" id="KW-0472">Membrane</keyword>
<accession>A0A8S2HZK0</accession>
<comment type="subcellular location">
    <subcellularLocation>
        <location evidence="2 9">Cell membrane</location>
        <topology evidence="2 9">Multi-pass membrane protein</topology>
    </subcellularLocation>
</comment>
<evidence type="ECO:0000313" key="12">
    <source>
        <dbReference type="Proteomes" id="UP000682733"/>
    </source>
</evidence>
<evidence type="ECO:0000256" key="5">
    <source>
        <dbReference type="ARBA" id="ARBA00022475"/>
    </source>
</evidence>
<dbReference type="Proteomes" id="UP000682733">
    <property type="component" value="Unassembled WGS sequence"/>
</dbReference>
<evidence type="ECO:0000313" key="11">
    <source>
        <dbReference type="EMBL" id="CAF3697095.1"/>
    </source>
</evidence>
<dbReference type="Pfam" id="PF06237">
    <property type="entry name" value="SLC52_ribofla_tr"/>
    <property type="match status" value="1"/>
</dbReference>
<evidence type="ECO:0000256" key="7">
    <source>
        <dbReference type="ARBA" id="ARBA00022989"/>
    </source>
</evidence>
<feature type="transmembrane region" description="Helical" evidence="9">
    <location>
        <begin position="60"/>
        <end position="81"/>
    </location>
</feature>